<protein>
    <submittedName>
        <fullName evidence="1">Uncharacterized protein</fullName>
    </submittedName>
</protein>
<reference evidence="1" key="1">
    <citation type="journal article" date="2020" name="Nature">
        <title>Giant virus diversity and host interactions through global metagenomics.</title>
        <authorList>
            <person name="Schulz F."/>
            <person name="Roux S."/>
            <person name="Paez-Espino D."/>
            <person name="Jungbluth S."/>
            <person name="Walsh D.A."/>
            <person name="Denef V.J."/>
            <person name="McMahon K.D."/>
            <person name="Konstantinidis K.T."/>
            <person name="Eloe-Fadrosh E.A."/>
            <person name="Kyrpides N.C."/>
            <person name="Woyke T."/>
        </authorList>
    </citation>
    <scope>NUCLEOTIDE SEQUENCE</scope>
    <source>
        <strain evidence="1">GVMAG-M-3300023184-161</strain>
    </source>
</reference>
<sequence length="70" mass="8369">MASTRNINTKGNYRLETERDQKYLNYETYANSQNREAYKTTLPALGYNRNHMPRQVFRTIQLKLNLHCSE</sequence>
<accession>A0A6C0HP78</accession>
<proteinExistence type="predicted"/>
<dbReference type="AlphaFoldDB" id="A0A6C0HP78"/>
<name>A0A6C0HP78_9ZZZZ</name>
<dbReference type="EMBL" id="MN739997">
    <property type="protein sequence ID" value="QHT82194.1"/>
    <property type="molecule type" value="Genomic_DNA"/>
</dbReference>
<evidence type="ECO:0000313" key="1">
    <source>
        <dbReference type="EMBL" id="QHT82194.1"/>
    </source>
</evidence>
<organism evidence="1">
    <name type="scientific">viral metagenome</name>
    <dbReference type="NCBI Taxonomy" id="1070528"/>
    <lineage>
        <taxon>unclassified sequences</taxon>
        <taxon>metagenomes</taxon>
        <taxon>organismal metagenomes</taxon>
    </lineage>
</organism>